<protein>
    <submittedName>
        <fullName evidence="3">Universal stress protein</fullName>
    </submittedName>
</protein>
<comment type="caution">
    <text evidence="3">The sequence shown here is derived from an EMBL/GenBank/DDBJ whole genome shotgun (WGS) entry which is preliminary data.</text>
</comment>
<dbReference type="SUPFAM" id="SSF52402">
    <property type="entry name" value="Adenine nucleotide alpha hydrolases-like"/>
    <property type="match status" value="2"/>
</dbReference>
<gene>
    <name evidence="3" type="ORF">EDM57_06790</name>
</gene>
<feature type="domain" description="UspA" evidence="2">
    <location>
        <begin position="2"/>
        <end position="138"/>
    </location>
</feature>
<dbReference type="Pfam" id="PF00582">
    <property type="entry name" value="Usp"/>
    <property type="match status" value="2"/>
</dbReference>
<evidence type="ECO:0000256" key="1">
    <source>
        <dbReference type="ARBA" id="ARBA00008791"/>
    </source>
</evidence>
<comment type="similarity">
    <text evidence="1">Belongs to the universal stress protein A family.</text>
</comment>
<dbReference type="InterPro" id="IPR014729">
    <property type="entry name" value="Rossmann-like_a/b/a_fold"/>
</dbReference>
<keyword evidence="4" id="KW-1185">Reference proteome</keyword>
<feature type="domain" description="UspA" evidence="2">
    <location>
        <begin position="149"/>
        <end position="288"/>
    </location>
</feature>
<dbReference type="PANTHER" id="PTHR31964">
    <property type="entry name" value="ADENINE NUCLEOTIDE ALPHA HYDROLASES-LIKE SUPERFAMILY PROTEIN"/>
    <property type="match status" value="1"/>
</dbReference>
<dbReference type="InterPro" id="IPR006016">
    <property type="entry name" value="UspA"/>
</dbReference>
<dbReference type="PRINTS" id="PR01438">
    <property type="entry name" value="UNVRSLSTRESS"/>
</dbReference>
<sequence length="289" mass="31571">MSRILVPVDFSAQSVQAVRFALAYAKDKHELTLLHAIPPFPSRNVVRKLGQKSVEDFQLDEAREDLKKFLTIVEEAEVPYELEIEFGEPHEVIAKHATKGEYAAIVMGTHGYGRITGFLLQSVSYPTIHDAQLPVFLISEETDASRFPWQKVLIAVDGSEQAKNAAQKAIALSEGIPGVSYLLLSVVTPPAAYAGVYGVGWENTATLENWGKETIRTCEEVLEAAQIPYESKVVIGDPATVIRQTAQEEQTGLIVLGHHGLGGIAGTLLGSVTFKMIHRTKTPLLIVKS</sequence>
<dbReference type="AlphaFoldDB" id="A0A3M8B4R1"/>
<dbReference type="InterPro" id="IPR006015">
    <property type="entry name" value="Universal_stress_UspA"/>
</dbReference>
<dbReference type="Proteomes" id="UP000268829">
    <property type="component" value="Unassembled WGS sequence"/>
</dbReference>
<proteinExistence type="inferred from homology"/>
<name>A0A3M8B4R1_9BACL</name>
<dbReference type="CDD" id="cd00293">
    <property type="entry name" value="USP-like"/>
    <property type="match status" value="2"/>
</dbReference>
<dbReference type="Gene3D" id="3.40.50.620">
    <property type="entry name" value="HUPs"/>
    <property type="match status" value="2"/>
</dbReference>
<evidence type="ECO:0000313" key="3">
    <source>
        <dbReference type="EMBL" id="RNB58426.1"/>
    </source>
</evidence>
<accession>A0A3M8B4R1</accession>
<dbReference type="PANTHER" id="PTHR31964:SF113">
    <property type="entry name" value="USPA DOMAIN-CONTAINING PROTEIN"/>
    <property type="match status" value="1"/>
</dbReference>
<organism evidence="3 4">
    <name type="scientific">Brevibacillus gelatini</name>
    <dbReference type="NCBI Taxonomy" id="1655277"/>
    <lineage>
        <taxon>Bacteria</taxon>
        <taxon>Bacillati</taxon>
        <taxon>Bacillota</taxon>
        <taxon>Bacilli</taxon>
        <taxon>Bacillales</taxon>
        <taxon>Paenibacillaceae</taxon>
        <taxon>Brevibacillus</taxon>
    </lineage>
</organism>
<dbReference type="EMBL" id="RHHS01000017">
    <property type="protein sequence ID" value="RNB58426.1"/>
    <property type="molecule type" value="Genomic_DNA"/>
</dbReference>
<evidence type="ECO:0000313" key="4">
    <source>
        <dbReference type="Proteomes" id="UP000268829"/>
    </source>
</evidence>
<reference evidence="3 4" key="1">
    <citation type="submission" date="2018-10" db="EMBL/GenBank/DDBJ databases">
        <title>Phylogenomics of Brevibacillus.</title>
        <authorList>
            <person name="Dunlap C."/>
        </authorList>
    </citation>
    <scope>NUCLEOTIDE SEQUENCE [LARGE SCALE GENOMIC DNA]</scope>
    <source>
        <strain evidence="3 4">DSM 100115</strain>
    </source>
</reference>
<dbReference type="RefSeq" id="WP_122904003.1">
    <property type="nucleotide sequence ID" value="NZ_CP154342.1"/>
</dbReference>
<evidence type="ECO:0000259" key="2">
    <source>
        <dbReference type="Pfam" id="PF00582"/>
    </source>
</evidence>
<dbReference type="OrthoDB" id="9777884at2"/>